<dbReference type="GO" id="GO:0008270">
    <property type="term" value="F:zinc ion binding"/>
    <property type="evidence" value="ECO:0007669"/>
    <property type="project" value="InterPro"/>
</dbReference>
<dbReference type="KEGG" id="tsy:THSYN_07985"/>
<evidence type="ECO:0000259" key="2">
    <source>
        <dbReference type="Pfam" id="PF01433"/>
    </source>
</evidence>
<name>A0A2K8U5N3_9GAMM</name>
<dbReference type="SUPFAM" id="SSF55486">
    <property type="entry name" value="Metalloproteases ('zincins'), catalytic domain"/>
    <property type="match status" value="1"/>
</dbReference>
<dbReference type="AlphaFoldDB" id="A0A2K8U5N3"/>
<dbReference type="EMBL" id="CP020370">
    <property type="protein sequence ID" value="AUB80896.1"/>
    <property type="molecule type" value="Genomic_DNA"/>
</dbReference>
<dbReference type="Pfam" id="PF01433">
    <property type="entry name" value="Peptidase_M1"/>
    <property type="match status" value="1"/>
</dbReference>
<proteinExistence type="predicted"/>
<dbReference type="PANTHER" id="PTHR45726">
    <property type="entry name" value="LEUKOTRIENE A-4 HYDROLASE"/>
    <property type="match status" value="1"/>
</dbReference>
<keyword evidence="4" id="KW-1185">Reference proteome</keyword>
<feature type="signal peptide" evidence="1">
    <location>
        <begin position="1"/>
        <end position="28"/>
    </location>
</feature>
<accession>A0A2K8U5N3</accession>
<dbReference type="GO" id="GO:0008237">
    <property type="term" value="F:metallopeptidase activity"/>
    <property type="evidence" value="ECO:0007669"/>
    <property type="project" value="InterPro"/>
</dbReference>
<feature type="chain" id="PRO_5014875198" evidence="1">
    <location>
        <begin position="29"/>
        <end position="714"/>
    </location>
</feature>
<dbReference type="Gene3D" id="1.10.390.10">
    <property type="entry name" value="Neutral Protease Domain 2"/>
    <property type="match status" value="1"/>
</dbReference>
<evidence type="ECO:0000313" key="4">
    <source>
        <dbReference type="Proteomes" id="UP000232638"/>
    </source>
</evidence>
<dbReference type="InterPro" id="IPR034015">
    <property type="entry name" value="M1_LTA4H"/>
</dbReference>
<dbReference type="PANTHER" id="PTHR45726:SF3">
    <property type="entry name" value="LEUKOTRIENE A-4 HYDROLASE"/>
    <property type="match status" value="1"/>
</dbReference>
<keyword evidence="1" id="KW-0732">Signal</keyword>
<dbReference type="InterPro" id="IPR027268">
    <property type="entry name" value="Peptidase_M4/M1_CTD_sf"/>
</dbReference>
<gene>
    <name evidence="3" type="ORF">THSYN_07985</name>
</gene>
<dbReference type="OrthoDB" id="9762302at2"/>
<dbReference type="InterPro" id="IPR014782">
    <property type="entry name" value="Peptidase_M1_dom"/>
</dbReference>
<dbReference type="Proteomes" id="UP000232638">
    <property type="component" value="Chromosome"/>
</dbReference>
<protein>
    <submittedName>
        <fullName evidence="3">Peptidase M28</fullName>
    </submittedName>
</protein>
<evidence type="ECO:0000256" key="1">
    <source>
        <dbReference type="SAM" id="SignalP"/>
    </source>
</evidence>
<reference evidence="3 4" key="1">
    <citation type="submission" date="2017-03" db="EMBL/GenBank/DDBJ databases">
        <title>Complete genome sequence of Candidatus 'Thiodictyon syntrophicum' sp. nov. strain Cad16T, a photolithoautotroph purple sulfur bacterium isolated from an alpine meromictic lake.</title>
        <authorList>
            <person name="Luedin S.M."/>
            <person name="Pothier J.F."/>
            <person name="Danza F."/>
            <person name="Storelli N."/>
            <person name="Wittwer M."/>
            <person name="Tonolla M."/>
        </authorList>
    </citation>
    <scope>NUCLEOTIDE SEQUENCE [LARGE SCALE GENOMIC DNA]</scope>
    <source>
        <strain evidence="3 4">Cad16T</strain>
    </source>
</reference>
<organism evidence="3 4">
    <name type="scientific">Candidatus Thiodictyon syntrophicum</name>
    <dbReference type="NCBI Taxonomy" id="1166950"/>
    <lineage>
        <taxon>Bacteria</taxon>
        <taxon>Pseudomonadati</taxon>
        <taxon>Pseudomonadota</taxon>
        <taxon>Gammaproteobacteria</taxon>
        <taxon>Chromatiales</taxon>
        <taxon>Chromatiaceae</taxon>
        <taxon>Thiodictyon</taxon>
    </lineage>
</organism>
<dbReference type="RefSeq" id="WP_100918677.1">
    <property type="nucleotide sequence ID" value="NZ_CP020370.1"/>
</dbReference>
<evidence type="ECO:0000313" key="3">
    <source>
        <dbReference type="EMBL" id="AUB80896.1"/>
    </source>
</evidence>
<feature type="domain" description="Peptidase M1 membrane alanine aminopeptidase" evidence="2">
    <location>
        <begin position="294"/>
        <end position="432"/>
    </location>
</feature>
<sequence length="714" mass="77543">MHHFLKPAPVLALIAALPLALFMPRALPAETPVVGHRMEVRLDPAAGEITVVDQLTLPPGRDSVDLVLHTGLAPRVLSGDATLEPLGRDEHLEALRLHLSPAAKGAVTLAYGGQIRHGLTAVPEGMGRERQESTGTIAPDGVFLDGGSGWYPRVPGTLQRFDLRVTLPPGWQALSQGAGPERAGFAGSAWTETQPQDDIYLIAAPFTLYREPGNQGGAEAQVWLRTPDEPLATSYLAATREYLDLYSRLIGPYAYAKFALVENSWESGLGMPSFTLLGPRVIRMPFIIGSSYPHEVLHNWWGNGVYVEQRTGNWSEGLTAYLADHLMKERDGQGAAYRRDSLQAYADYVSTDQDFALTAFRGRHGEASQAIGYGKAAMFFHNLRLQLGDAQFIEGLQRFYADNRFRAAGYADLRRAFEAVSGRDLKDYFTAWTTRTGAVRLALTEVKTEPTKTGYRVSGRIMQTQREAPFPLVVPVVVHPVAGAPQRVMVNLDGREGRFAIDLPAAPLRLALDPEFDGFRTLEPGEAAVSLGALFGAAQGLILLPSGAEPALLAGYRDLATAWTAGQPGWQVALDSDQAELPKDRPVWLLGWENRFSPAFAADSRDFSLDPQGRTLRIAGADVDPLGASLVLTRERDGQALGWIAAGDPAALPGLARKLPHYGKYGYLAFTGAAPDNRTKGQWPPGDSALVRWFGDTRPALAPVPRASLVEARH</sequence>